<gene>
    <name evidence="6" type="primary">BrSP11-65</name>
</gene>
<comment type="subcellular location">
    <subcellularLocation>
        <location evidence="1">Secreted</location>
    </subcellularLocation>
</comment>
<dbReference type="GO" id="GO:0005576">
    <property type="term" value="C:extracellular region"/>
    <property type="evidence" value="ECO:0007669"/>
    <property type="project" value="UniProtKB-SubCell"/>
</dbReference>
<evidence type="ECO:0000256" key="1">
    <source>
        <dbReference type="ARBA" id="ARBA00004613"/>
    </source>
</evidence>
<comment type="similarity">
    <text evidence="2">Belongs to the DEFL family.</text>
</comment>
<dbReference type="InterPro" id="IPR036574">
    <property type="entry name" value="Scorpion_toxin-like_sf"/>
</dbReference>
<feature type="non-terminal residue" evidence="6">
    <location>
        <position position="60"/>
    </location>
</feature>
<evidence type="ECO:0000256" key="3">
    <source>
        <dbReference type="ARBA" id="ARBA00022525"/>
    </source>
</evidence>
<evidence type="ECO:0000256" key="2">
    <source>
        <dbReference type="ARBA" id="ARBA00006722"/>
    </source>
</evidence>
<sequence>AQEVEANLTKQRPHYLNLPGRCGSTGKARCEKLYLNDMHTNASYCKCTQEARGGRCCCEK</sequence>
<dbReference type="AlphaFoldDB" id="D1MVF3"/>
<feature type="non-terminal residue" evidence="6">
    <location>
        <position position="1"/>
    </location>
</feature>
<organism evidence="6">
    <name type="scientific">Brassica campestris</name>
    <name type="common">Field mustard</name>
    <dbReference type="NCBI Taxonomy" id="3711"/>
    <lineage>
        <taxon>Eukaryota</taxon>
        <taxon>Viridiplantae</taxon>
        <taxon>Streptophyta</taxon>
        <taxon>Embryophyta</taxon>
        <taxon>Tracheophyta</taxon>
        <taxon>Spermatophyta</taxon>
        <taxon>Magnoliopsida</taxon>
        <taxon>eudicotyledons</taxon>
        <taxon>Gunneridae</taxon>
        <taxon>Pentapetalae</taxon>
        <taxon>rosids</taxon>
        <taxon>malvids</taxon>
        <taxon>Brassicales</taxon>
        <taxon>Brassicaceae</taxon>
        <taxon>Brassiceae</taxon>
        <taxon>Brassica</taxon>
    </lineage>
</organism>
<name>D1MVF3_BRACM</name>
<reference evidence="6" key="1">
    <citation type="journal article" date="2010" name="Theor. Appl. Genet.">
        <title>Assessment of genetic diversity of accessions in Brassicaceae genetic resources by frequency distribution analysis of S haplotypes.</title>
        <authorList>
            <person name="Takuno S."/>
            <person name="Oikawa E."/>
            <person name="Kitashiba H."/>
            <person name="Nishio T."/>
        </authorList>
    </citation>
    <scope>NUCLEOTIDE SEQUENCE</scope>
</reference>
<dbReference type="GO" id="GO:0007165">
    <property type="term" value="P:signal transduction"/>
    <property type="evidence" value="ECO:0007669"/>
    <property type="project" value="InterPro"/>
</dbReference>
<evidence type="ECO:0000256" key="4">
    <source>
        <dbReference type="ARBA" id="ARBA00022729"/>
    </source>
</evidence>
<keyword evidence="5" id="KW-1015">Disulfide bond</keyword>
<dbReference type="EMBL" id="AB370012">
    <property type="protein sequence ID" value="BAI53100.1"/>
    <property type="molecule type" value="mRNA"/>
</dbReference>
<accession>D1MVF3</accession>
<dbReference type="SUPFAM" id="SSF57095">
    <property type="entry name" value="Scorpion toxin-like"/>
    <property type="match status" value="1"/>
</dbReference>
<keyword evidence="3" id="KW-0964">Secreted</keyword>
<dbReference type="Pfam" id="PF06876">
    <property type="entry name" value="SCRL"/>
    <property type="match status" value="1"/>
</dbReference>
<keyword evidence="4" id="KW-0732">Signal</keyword>
<proteinExistence type="evidence at transcript level"/>
<protein>
    <submittedName>
        <fullName evidence="6">S locus protein 11-65</fullName>
    </submittedName>
</protein>
<dbReference type="InterPro" id="IPR010682">
    <property type="entry name" value="SCRL"/>
</dbReference>
<evidence type="ECO:0000256" key="5">
    <source>
        <dbReference type="ARBA" id="ARBA00023157"/>
    </source>
</evidence>
<evidence type="ECO:0000313" key="6">
    <source>
        <dbReference type="EMBL" id="BAI53100.1"/>
    </source>
</evidence>